<proteinExistence type="predicted"/>
<feature type="compositionally biased region" description="Basic and acidic residues" evidence="1">
    <location>
        <begin position="155"/>
        <end position="170"/>
    </location>
</feature>
<organism evidence="2 3">
    <name type="scientific">Polarella glacialis</name>
    <name type="common">Dinoflagellate</name>
    <dbReference type="NCBI Taxonomy" id="89957"/>
    <lineage>
        <taxon>Eukaryota</taxon>
        <taxon>Sar</taxon>
        <taxon>Alveolata</taxon>
        <taxon>Dinophyceae</taxon>
        <taxon>Suessiales</taxon>
        <taxon>Suessiaceae</taxon>
        <taxon>Polarella</taxon>
    </lineage>
</organism>
<protein>
    <submittedName>
        <fullName evidence="2">Uncharacterized protein</fullName>
    </submittedName>
</protein>
<name>A0A813KUA7_POLGL</name>
<feature type="region of interest" description="Disordered" evidence="1">
    <location>
        <begin position="154"/>
        <end position="187"/>
    </location>
</feature>
<evidence type="ECO:0000313" key="2">
    <source>
        <dbReference type="EMBL" id="CAE8709563.1"/>
    </source>
</evidence>
<reference evidence="2" key="1">
    <citation type="submission" date="2021-02" db="EMBL/GenBank/DDBJ databases">
        <authorList>
            <person name="Dougan E. K."/>
            <person name="Rhodes N."/>
            <person name="Thang M."/>
            <person name="Chan C."/>
        </authorList>
    </citation>
    <scope>NUCLEOTIDE SEQUENCE</scope>
</reference>
<accession>A0A813KUA7</accession>
<dbReference type="EMBL" id="CAJNNW010031857">
    <property type="protein sequence ID" value="CAE8709563.1"/>
    <property type="molecule type" value="Genomic_DNA"/>
</dbReference>
<dbReference type="AlphaFoldDB" id="A0A813KUA7"/>
<dbReference type="Proteomes" id="UP000626109">
    <property type="component" value="Unassembled WGS sequence"/>
</dbReference>
<evidence type="ECO:0000313" key="3">
    <source>
        <dbReference type="Proteomes" id="UP000626109"/>
    </source>
</evidence>
<sequence length="187" mass="20912">MTEFSPYENCSIATQMSRSCANRRPCGQQPGYLGPFEHVNPGLPDGNESWCGAFLQPGGTSYYPERLLASVCEWQDRFPTTNWCRPQICATPESDQQCRLIEQFGLNNVPTGMIWNEAYPDDHTPKPTPTPTPTPPREDQLLSECLEELNTCGERLAESESRGILDRSPDRSTAGEQCVSILLQPEE</sequence>
<evidence type="ECO:0000256" key="1">
    <source>
        <dbReference type="SAM" id="MobiDB-lite"/>
    </source>
</evidence>
<feature type="region of interest" description="Disordered" evidence="1">
    <location>
        <begin position="117"/>
        <end position="139"/>
    </location>
</feature>
<feature type="compositionally biased region" description="Pro residues" evidence="1">
    <location>
        <begin position="126"/>
        <end position="135"/>
    </location>
</feature>
<gene>
    <name evidence="2" type="ORF">PGLA2088_LOCUS35522</name>
</gene>
<comment type="caution">
    <text evidence="2">The sequence shown here is derived from an EMBL/GenBank/DDBJ whole genome shotgun (WGS) entry which is preliminary data.</text>
</comment>